<dbReference type="SUPFAM" id="SSF56300">
    <property type="entry name" value="Metallo-dependent phosphatases"/>
    <property type="match status" value="1"/>
</dbReference>
<accession>A0ABW4JHT8</accession>
<dbReference type="PIRSF" id="PIRSF004789">
    <property type="entry name" value="DR1281"/>
    <property type="match status" value="1"/>
</dbReference>
<dbReference type="InterPro" id="IPR005235">
    <property type="entry name" value="YmdB-like"/>
</dbReference>
<comment type="caution">
    <text evidence="1">The sequence shown here is derived from an EMBL/GenBank/DDBJ whole genome shotgun (WGS) entry which is preliminary data.</text>
</comment>
<reference evidence="2" key="1">
    <citation type="journal article" date="2019" name="Int. J. Syst. Evol. Microbiol.">
        <title>The Global Catalogue of Microorganisms (GCM) 10K type strain sequencing project: providing services to taxonomists for standard genome sequencing and annotation.</title>
        <authorList>
            <consortium name="The Broad Institute Genomics Platform"/>
            <consortium name="The Broad Institute Genome Sequencing Center for Infectious Disease"/>
            <person name="Wu L."/>
            <person name="Ma J."/>
        </authorList>
    </citation>
    <scope>NUCLEOTIDE SEQUENCE [LARGE SCALE GENOMIC DNA]</scope>
    <source>
        <strain evidence="2">CGMCC 1.12286</strain>
    </source>
</reference>
<dbReference type="PANTHER" id="PTHR36303">
    <property type="entry name" value="2',3'-CYCLIC-NUCLEOTIDE 2'-PHOSPHODIESTERASE"/>
    <property type="match status" value="1"/>
</dbReference>
<dbReference type="EMBL" id="JBHUCX010000020">
    <property type="protein sequence ID" value="MFD1674632.1"/>
    <property type="molecule type" value="Genomic_DNA"/>
</dbReference>
<dbReference type="Proteomes" id="UP001597079">
    <property type="component" value="Unassembled WGS sequence"/>
</dbReference>
<protein>
    <submittedName>
        <fullName evidence="1">TIGR00282 family metallophosphoesterase</fullName>
    </submittedName>
</protein>
<proteinExistence type="predicted"/>
<dbReference type="RefSeq" id="WP_377942491.1">
    <property type="nucleotide sequence ID" value="NZ_JBHUCX010000020.1"/>
</dbReference>
<evidence type="ECO:0000313" key="2">
    <source>
        <dbReference type="Proteomes" id="UP001597079"/>
    </source>
</evidence>
<gene>
    <name evidence="1" type="ORF">ACFSB2_07960</name>
</gene>
<dbReference type="Gene3D" id="3.60.21.10">
    <property type="match status" value="1"/>
</dbReference>
<dbReference type="InterPro" id="IPR029052">
    <property type="entry name" value="Metallo-depent_PP-like"/>
</dbReference>
<evidence type="ECO:0000313" key="1">
    <source>
        <dbReference type="EMBL" id="MFD1674632.1"/>
    </source>
</evidence>
<dbReference type="NCBIfam" id="TIGR00282">
    <property type="entry name" value="TIGR00282 family metallophosphoesterase"/>
    <property type="match status" value="1"/>
</dbReference>
<dbReference type="PANTHER" id="PTHR36303:SF1">
    <property type="entry name" value="2',3'-CYCLIC-NUCLEOTIDE 2'-PHOSPHODIESTERASE"/>
    <property type="match status" value="1"/>
</dbReference>
<organism evidence="1 2">
    <name type="scientific">Alicyclobacillus fodiniaquatilis</name>
    <dbReference type="NCBI Taxonomy" id="1661150"/>
    <lineage>
        <taxon>Bacteria</taxon>
        <taxon>Bacillati</taxon>
        <taxon>Bacillota</taxon>
        <taxon>Bacilli</taxon>
        <taxon>Bacillales</taxon>
        <taxon>Alicyclobacillaceae</taxon>
        <taxon>Alicyclobacillus</taxon>
    </lineage>
</organism>
<sequence length="260" mass="28712">MKVIFLGDIVGEPGCRFAAETLSEILPLHQPDLVIANGENATKGRGLSQKTVESLYDAGVEIVTMGNHTWDQREILRFIDSDERIVRPANYPVDTPGRGYTICKVNQRKVLIINVMGRTFLSQLDCPFNAVERILAEHSDICHVIIDMHAEVTSEKLGMGWAFAGKVSAVLGTHTHVPTADATILPGGTAYITDVGMVGPRDGILGMNRTQVIQRMRTQMPTRFEVADGANQFCAVLFELDDETGRAKHIESLNRFEPHQ</sequence>
<keyword evidence="2" id="KW-1185">Reference proteome</keyword>
<dbReference type="Pfam" id="PF13277">
    <property type="entry name" value="YmdB"/>
    <property type="match status" value="1"/>
</dbReference>
<dbReference type="CDD" id="cd07382">
    <property type="entry name" value="MPP_DR1281"/>
    <property type="match status" value="1"/>
</dbReference>
<name>A0ABW4JHT8_9BACL</name>